<comment type="subcellular location">
    <subcellularLocation>
        <location evidence="1">Cell inner membrane</location>
        <topology evidence="1">Multi-pass membrane protein</topology>
    </subcellularLocation>
</comment>
<keyword evidence="16" id="KW-1185">Reference proteome</keyword>
<evidence type="ECO:0000256" key="9">
    <source>
        <dbReference type="ARBA" id="ARBA00022692"/>
    </source>
</evidence>
<evidence type="ECO:0000256" key="7">
    <source>
        <dbReference type="ARBA" id="ARBA00022676"/>
    </source>
</evidence>
<evidence type="ECO:0000313" key="16">
    <source>
        <dbReference type="Proteomes" id="UP000318053"/>
    </source>
</evidence>
<dbReference type="InterPro" id="IPR050321">
    <property type="entry name" value="Glycosyltr_2/OpgH_subfam"/>
</dbReference>
<reference evidence="15 16" key="1">
    <citation type="submission" date="2019-02" db="EMBL/GenBank/DDBJ databases">
        <title>Deep-cultivation of Planctomycetes and their phenomic and genomic characterization uncovers novel biology.</title>
        <authorList>
            <person name="Wiegand S."/>
            <person name="Jogler M."/>
            <person name="Boedeker C."/>
            <person name="Pinto D."/>
            <person name="Vollmers J."/>
            <person name="Rivas-Marin E."/>
            <person name="Kohn T."/>
            <person name="Peeters S.H."/>
            <person name="Heuer A."/>
            <person name="Rast P."/>
            <person name="Oberbeckmann S."/>
            <person name="Bunk B."/>
            <person name="Jeske O."/>
            <person name="Meyerdierks A."/>
            <person name="Storesund J.E."/>
            <person name="Kallscheuer N."/>
            <person name="Luecker S."/>
            <person name="Lage O.M."/>
            <person name="Pohl T."/>
            <person name="Merkel B.J."/>
            <person name="Hornburger P."/>
            <person name="Mueller R.-W."/>
            <person name="Bruemmer F."/>
            <person name="Labrenz M."/>
            <person name="Spormann A.M."/>
            <person name="Op Den Camp H."/>
            <person name="Overmann J."/>
            <person name="Amann R."/>
            <person name="Jetten M.S.M."/>
            <person name="Mascher T."/>
            <person name="Medema M.H."/>
            <person name="Devos D.P."/>
            <person name="Kaster A.-K."/>
            <person name="Ovreas L."/>
            <person name="Rohde M."/>
            <person name="Galperin M.Y."/>
            <person name="Jogler C."/>
        </authorList>
    </citation>
    <scope>NUCLEOTIDE SEQUENCE [LARGE SCALE GENOMIC DNA]</scope>
    <source>
        <strain evidence="15 16">CA85</strain>
    </source>
</reference>
<feature type="transmembrane region" description="Helical" evidence="13">
    <location>
        <begin position="395"/>
        <end position="419"/>
    </location>
</feature>
<comment type="pathway">
    <text evidence="2">Glycan metabolism; osmoregulated periplasmic glucan (OPG) biosynthesis.</text>
</comment>
<keyword evidence="9 13" id="KW-0812">Transmembrane</keyword>
<dbReference type="NCBIfam" id="NF003958">
    <property type="entry name" value="PRK05454.2-1"/>
    <property type="match status" value="1"/>
</dbReference>
<keyword evidence="7 15" id="KW-0328">Glycosyltransferase</keyword>
<evidence type="ECO:0000256" key="12">
    <source>
        <dbReference type="SAM" id="MobiDB-lite"/>
    </source>
</evidence>
<evidence type="ECO:0000256" key="4">
    <source>
        <dbReference type="ARBA" id="ARBA00020585"/>
    </source>
</evidence>
<feature type="transmembrane region" description="Helical" evidence="13">
    <location>
        <begin position="439"/>
        <end position="462"/>
    </location>
</feature>
<accession>A0A5C5XW46</accession>
<evidence type="ECO:0000256" key="8">
    <source>
        <dbReference type="ARBA" id="ARBA00022679"/>
    </source>
</evidence>
<evidence type="ECO:0000256" key="2">
    <source>
        <dbReference type="ARBA" id="ARBA00005001"/>
    </source>
</evidence>
<feature type="transmembrane region" description="Helical" evidence="13">
    <location>
        <begin position="474"/>
        <end position="497"/>
    </location>
</feature>
<evidence type="ECO:0000256" key="3">
    <source>
        <dbReference type="ARBA" id="ARBA00009337"/>
    </source>
</evidence>
<dbReference type="PANTHER" id="PTHR43867">
    <property type="entry name" value="CELLULOSE SYNTHASE CATALYTIC SUBUNIT A [UDP-FORMING]"/>
    <property type="match status" value="1"/>
</dbReference>
<organism evidence="15 16">
    <name type="scientific">Allorhodopirellula solitaria</name>
    <dbReference type="NCBI Taxonomy" id="2527987"/>
    <lineage>
        <taxon>Bacteria</taxon>
        <taxon>Pseudomonadati</taxon>
        <taxon>Planctomycetota</taxon>
        <taxon>Planctomycetia</taxon>
        <taxon>Pirellulales</taxon>
        <taxon>Pirellulaceae</taxon>
        <taxon>Allorhodopirellula</taxon>
    </lineage>
</organism>
<keyword evidence="10 13" id="KW-1133">Transmembrane helix</keyword>
<keyword evidence="8 15" id="KW-0808">Transferase</keyword>
<comment type="similarity">
    <text evidence="3">Belongs to the glycosyltransferase 2 family. OpgH subfamily.</text>
</comment>
<protein>
    <recommendedName>
        <fullName evidence="4">Glucans biosynthesis glucosyltransferase H</fullName>
    </recommendedName>
</protein>
<feature type="transmembrane region" description="Helical" evidence="13">
    <location>
        <begin position="53"/>
        <end position="75"/>
    </location>
</feature>
<dbReference type="OrthoDB" id="9806824at2"/>
<dbReference type="AlphaFoldDB" id="A0A5C5XW46"/>
<sequence length="692" mass="77561">MNMPALRTRHRNTVFVRYWVLAATMLLGCLGCTACYAIVMADGRINPMEVLSFTLFAVLFTWIAFSCCLAVVGFAHQCRRMRRRRQNEQAEPDTDPVAPESATKSSPVVRTAILVPVYNESPTRVFAAVAAMREQLRETMSKSDAISKFDFFVLSDTTDPDVWLEEEWFWSQLNQVDGPQNVEADPASDEIGVFYRHRSKNTARKAGNIAGFCENWGSHYEFMIILDADSLMTADTMVEMVRRMKMDDQLGILQVPPVPVGRCSLFARMQQFAAAVYGSTFAEGFDGFAGDHGNYWGHNAILRIAPFMRYCQLPVLQGSAPLGGEILSHDFVEAALMVRAGFKVKLANDLGGSFEECPTTLLDFVKRDHRWCQGNLQHWQFLLAERIHPLSRMHFFSGILSYLSAPLWLLFMAACLLAAAWDQNVAAWSLANQSTSIALALFVASMALLLVPKLLAIIAVWSQRPLRQRLGGRWKILASAGTETLISTVLAPLVAVYHSRFVLSILTGHNVSWSAQQRDETGVSWGEATAQMWKMTVAGLVFLVGLASWQPMWLVWFSPVIAGWSLSIPLTVALGSRATGQALASCGLFQIAAERHPEPLLTRHQYWIGELTSQRRQDDSGSWFDRVLHDLDFRSRHIEILEASASQLPIEEHEPEWSQRCQATHNAADIPVASRRRLLCDNDWLKTLSETP</sequence>
<dbReference type="CDD" id="cd04191">
    <property type="entry name" value="Glucan_BSP_MdoH"/>
    <property type="match status" value="1"/>
</dbReference>
<dbReference type="InterPro" id="IPR001173">
    <property type="entry name" value="Glyco_trans_2-like"/>
</dbReference>
<evidence type="ECO:0000259" key="14">
    <source>
        <dbReference type="Pfam" id="PF13632"/>
    </source>
</evidence>
<dbReference type="PANTHER" id="PTHR43867:SF5">
    <property type="entry name" value="GLUCANS BIOSYNTHESIS GLUCOSYLTRANSFERASE H"/>
    <property type="match status" value="1"/>
</dbReference>
<feature type="domain" description="Glycosyltransferase 2-like" evidence="14">
    <location>
        <begin position="224"/>
        <end position="421"/>
    </location>
</feature>
<evidence type="ECO:0000256" key="1">
    <source>
        <dbReference type="ARBA" id="ARBA00004429"/>
    </source>
</evidence>
<dbReference type="NCBIfam" id="NF003962">
    <property type="entry name" value="PRK05454.2-5"/>
    <property type="match status" value="1"/>
</dbReference>
<comment type="caution">
    <text evidence="15">The sequence shown here is derived from an EMBL/GenBank/DDBJ whole genome shotgun (WGS) entry which is preliminary data.</text>
</comment>
<evidence type="ECO:0000256" key="11">
    <source>
        <dbReference type="ARBA" id="ARBA00023136"/>
    </source>
</evidence>
<dbReference type="Pfam" id="PF13632">
    <property type="entry name" value="Glyco_trans_2_3"/>
    <property type="match status" value="1"/>
</dbReference>
<dbReference type="Gene3D" id="3.90.550.10">
    <property type="entry name" value="Spore Coat Polysaccharide Biosynthesis Protein SpsA, Chain A"/>
    <property type="match status" value="1"/>
</dbReference>
<feature type="region of interest" description="Disordered" evidence="12">
    <location>
        <begin position="84"/>
        <end position="104"/>
    </location>
</feature>
<keyword evidence="11 13" id="KW-0472">Membrane</keyword>
<gene>
    <name evidence="15" type="primary">mdoH</name>
    <name evidence="15" type="ORF">CA85_27100</name>
</gene>
<evidence type="ECO:0000256" key="6">
    <source>
        <dbReference type="ARBA" id="ARBA00022519"/>
    </source>
</evidence>
<keyword evidence="6" id="KW-0997">Cell inner membrane</keyword>
<evidence type="ECO:0000256" key="13">
    <source>
        <dbReference type="SAM" id="Phobius"/>
    </source>
</evidence>
<dbReference type="RefSeq" id="WP_146391688.1">
    <property type="nucleotide sequence ID" value="NZ_SJPK01000005.1"/>
</dbReference>
<feature type="transmembrane region" description="Helical" evidence="13">
    <location>
        <begin position="553"/>
        <end position="574"/>
    </location>
</feature>
<dbReference type="Proteomes" id="UP000318053">
    <property type="component" value="Unassembled WGS sequence"/>
</dbReference>
<dbReference type="PROSITE" id="PS51257">
    <property type="entry name" value="PROKAR_LIPOPROTEIN"/>
    <property type="match status" value="1"/>
</dbReference>
<proteinExistence type="inferred from homology"/>
<name>A0A5C5XW46_9BACT</name>
<dbReference type="InterPro" id="IPR029044">
    <property type="entry name" value="Nucleotide-diphossugar_trans"/>
</dbReference>
<dbReference type="SUPFAM" id="SSF53448">
    <property type="entry name" value="Nucleotide-diphospho-sugar transferases"/>
    <property type="match status" value="1"/>
</dbReference>
<evidence type="ECO:0000256" key="5">
    <source>
        <dbReference type="ARBA" id="ARBA00022475"/>
    </source>
</evidence>
<dbReference type="GO" id="GO:0005886">
    <property type="term" value="C:plasma membrane"/>
    <property type="evidence" value="ECO:0007669"/>
    <property type="project" value="UniProtKB-SubCell"/>
</dbReference>
<evidence type="ECO:0000256" key="10">
    <source>
        <dbReference type="ARBA" id="ARBA00022989"/>
    </source>
</evidence>
<evidence type="ECO:0000313" key="15">
    <source>
        <dbReference type="EMBL" id="TWT66613.1"/>
    </source>
</evidence>
<dbReference type="EMBL" id="SJPK01000005">
    <property type="protein sequence ID" value="TWT66613.1"/>
    <property type="molecule type" value="Genomic_DNA"/>
</dbReference>
<keyword evidence="5" id="KW-1003">Cell membrane</keyword>
<dbReference type="GO" id="GO:0016758">
    <property type="term" value="F:hexosyltransferase activity"/>
    <property type="evidence" value="ECO:0007669"/>
    <property type="project" value="TreeGrafter"/>
</dbReference>